<protein>
    <submittedName>
        <fullName evidence="2">Uncharacterized protein</fullName>
    </submittedName>
</protein>
<feature type="compositionally biased region" description="Basic and acidic residues" evidence="1">
    <location>
        <begin position="28"/>
        <end position="37"/>
    </location>
</feature>
<name>A0A8J4TBF2_CLAMG</name>
<evidence type="ECO:0000313" key="3">
    <source>
        <dbReference type="Proteomes" id="UP000727407"/>
    </source>
</evidence>
<accession>A0A8J4TBF2</accession>
<feature type="compositionally biased region" description="Basic and acidic residues" evidence="1">
    <location>
        <begin position="55"/>
        <end position="68"/>
    </location>
</feature>
<feature type="non-terminal residue" evidence="2">
    <location>
        <position position="1"/>
    </location>
</feature>
<feature type="region of interest" description="Disordered" evidence="1">
    <location>
        <begin position="1"/>
        <end position="95"/>
    </location>
</feature>
<proteinExistence type="predicted"/>
<comment type="caution">
    <text evidence="2">The sequence shown here is derived from an EMBL/GenBank/DDBJ whole genome shotgun (WGS) entry which is preliminary data.</text>
</comment>
<organism evidence="2 3">
    <name type="scientific">Clarias magur</name>
    <name type="common">Asian catfish</name>
    <name type="synonym">Macropteronotus magur</name>
    <dbReference type="NCBI Taxonomy" id="1594786"/>
    <lineage>
        <taxon>Eukaryota</taxon>
        <taxon>Metazoa</taxon>
        <taxon>Chordata</taxon>
        <taxon>Craniata</taxon>
        <taxon>Vertebrata</taxon>
        <taxon>Euteleostomi</taxon>
        <taxon>Actinopterygii</taxon>
        <taxon>Neopterygii</taxon>
        <taxon>Teleostei</taxon>
        <taxon>Ostariophysi</taxon>
        <taxon>Siluriformes</taxon>
        <taxon>Clariidae</taxon>
        <taxon>Clarias</taxon>
    </lineage>
</organism>
<evidence type="ECO:0000256" key="1">
    <source>
        <dbReference type="SAM" id="MobiDB-lite"/>
    </source>
</evidence>
<dbReference type="Proteomes" id="UP000727407">
    <property type="component" value="Unassembled WGS sequence"/>
</dbReference>
<feature type="compositionally biased region" description="Basic residues" evidence="1">
    <location>
        <begin position="17"/>
        <end position="27"/>
    </location>
</feature>
<evidence type="ECO:0000313" key="2">
    <source>
        <dbReference type="EMBL" id="KAF5886752.1"/>
    </source>
</evidence>
<dbReference type="EMBL" id="QNUK01001158">
    <property type="protein sequence ID" value="KAF5886752.1"/>
    <property type="molecule type" value="Genomic_DNA"/>
</dbReference>
<gene>
    <name evidence="2" type="ORF">DAT39_022443</name>
</gene>
<reference evidence="2" key="1">
    <citation type="submission" date="2020-07" db="EMBL/GenBank/DDBJ databases">
        <title>Clarias magur genome sequencing, assembly and annotation.</title>
        <authorList>
            <person name="Kushwaha B."/>
            <person name="Kumar R."/>
            <person name="Das P."/>
            <person name="Joshi C.G."/>
            <person name="Kumar D."/>
            <person name="Nagpure N.S."/>
            <person name="Pandey M."/>
            <person name="Agarwal S."/>
            <person name="Srivastava S."/>
            <person name="Singh M."/>
            <person name="Sahoo L."/>
            <person name="Jayasankar P."/>
            <person name="Meher P.K."/>
            <person name="Koringa P.G."/>
            <person name="Iquebal M.A."/>
            <person name="Das S.P."/>
            <person name="Bit A."/>
            <person name="Patnaik S."/>
            <person name="Patel N."/>
            <person name="Shah T.M."/>
            <person name="Hinsu A."/>
            <person name="Jena J.K."/>
        </authorList>
    </citation>
    <scope>NUCLEOTIDE SEQUENCE</scope>
    <source>
        <strain evidence="2">CIFAMagur01</strain>
        <tissue evidence="2">Testis</tissue>
    </source>
</reference>
<feature type="non-terminal residue" evidence="2">
    <location>
        <position position="121"/>
    </location>
</feature>
<keyword evidence="3" id="KW-1185">Reference proteome</keyword>
<feature type="compositionally biased region" description="Basic residues" evidence="1">
    <location>
        <begin position="1"/>
        <end position="10"/>
    </location>
</feature>
<sequence length="121" mass="14147">CSLQHFRLHGHRDVRGGLRPRQRRRRREDRLLPEHHLLVHPAPRHPHRQPAGRALRHDDRQDGSEHVLHRGHHAGGAGDVRRSPQSHPLPQLHAAVVPHRRRRLPAVLDDVWGGVRLRDRR</sequence>
<dbReference type="AlphaFoldDB" id="A0A8J4TBF2"/>